<name>A0A5D2EZ29_GOSDA</name>
<accession>A0A5D2EZ29</accession>
<organism evidence="1 2">
    <name type="scientific">Gossypium darwinii</name>
    <name type="common">Darwin's cotton</name>
    <name type="synonym">Gossypium barbadense var. darwinii</name>
    <dbReference type="NCBI Taxonomy" id="34276"/>
    <lineage>
        <taxon>Eukaryota</taxon>
        <taxon>Viridiplantae</taxon>
        <taxon>Streptophyta</taxon>
        <taxon>Embryophyta</taxon>
        <taxon>Tracheophyta</taxon>
        <taxon>Spermatophyta</taxon>
        <taxon>Magnoliopsida</taxon>
        <taxon>eudicotyledons</taxon>
        <taxon>Gunneridae</taxon>
        <taxon>Pentapetalae</taxon>
        <taxon>rosids</taxon>
        <taxon>malvids</taxon>
        <taxon>Malvales</taxon>
        <taxon>Malvaceae</taxon>
        <taxon>Malvoideae</taxon>
        <taxon>Gossypium</taxon>
    </lineage>
</organism>
<evidence type="ECO:0000313" key="1">
    <source>
        <dbReference type="EMBL" id="TYG98715.1"/>
    </source>
</evidence>
<protein>
    <submittedName>
        <fullName evidence="1">Uncharacterized protein</fullName>
    </submittedName>
</protein>
<sequence>MPPPATIKLKGCILLPAIGNSFPALVRIASTCLVSRYPLTKSLGLNSLRYCPISILRLLTKMLSA</sequence>
<gene>
    <name evidence="1" type="ORF">ES288_A10G138900v1</name>
</gene>
<dbReference type="Proteomes" id="UP000323506">
    <property type="component" value="Chromosome A10"/>
</dbReference>
<reference evidence="1 2" key="1">
    <citation type="submission" date="2019-06" db="EMBL/GenBank/DDBJ databases">
        <title>WGS assembly of Gossypium darwinii.</title>
        <authorList>
            <person name="Chen Z.J."/>
            <person name="Sreedasyam A."/>
            <person name="Ando A."/>
            <person name="Song Q."/>
            <person name="De L."/>
            <person name="Hulse-Kemp A."/>
            <person name="Ding M."/>
            <person name="Ye W."/>
            <person name="Kirkbride R."/>
            <person name="Jenkins J."/>
            <person name="Plott C."/>
            <person name="Lovell J."/>
            <person name="Lin Y.-M."/>
            <person name="Vaughn R."/>
            <person name="Liu B."/>
            <person name="Li W."/>
            <person name="Simpson S."/>
            <person name="Scheffler B."/>
            <person name="Saski C."/>
            <person name="Grover C."/>
            <person name="Hu G."/>
            <person name="Conover J."/>
            <person name="Carlson J."/>
            <person name="Shu S."/>
            <person name="Boston L."/>
            <person name="Williams M."/>
            <person name="Peterson D."/>
            <person name="Mcgee K."/>
            <person name="Jones D."/>
            <person name="Wendel J."/>
            <person name="Stelly D."/>
            <person name="Grimwood J."/>
            <person name="Schmutz J."/>
        </authorList>
    </citation>
    <scope>NUCLEOTIDE SEQUENCE [LARGE SCALE GENOMIC DNA]</scope>
    <source>
        <strain evidence="1">1808015.09</strain>
    </source>
</reference>
<keyword evidence="2" id="KW-1185">Reference proteome</keyword>
<evidence type="ECO:0000313" key="2">
    <source>
        <dbReference type="Proteomes" id="UP000323506"/>
    </source>
</evidence>
<dbReference type="EMBL" id="CM017697">
    <property type="protein sequence ID" value="TYG98715.1"/>
    <property type="molecule type" value="Genomic_DNA"/>
</dbReference>
<proteinExistence type="predicted"/>
<dbReference type="AlphaFoldDB" id="A0A5D2EZ29"/>